<keyword evidence="1" id="KW-0175">Coiled coil</keyword>
<dbReference type="EMBL" id="REGW02000005">
    <property type="protein sequence ID" value="KAE8296009.1"/>
    <property type="molecule type" value="Genomic_DNA"/>
</dbReference>
<evidence type="ECO:0000256" key="1">
    <source>
        <dbReference type="SAM" id="Coils"/>
    </source>
</evidence>
<accession>A0A6G0IWW2</accession>
<comment type="caution">
    <text evidence="2">The sequence shown here is derived from an EMBL/GenBank/DDBJ whole genome shotgun (WGS) entry which is preliminary data.</text>
</comment>
<dbReference type="PANTHER" id="PTHR45913">
    <property type="entry name" value="EPM2A-INTERACTING PROTEIN 1"/>
    <property type="match status" value="1"/>
</dbReference>
<gene>
    <name evidence="2" type="ORF">D5F01_LYC04758</name>
</gene>
<evidence type="ECO:0000313" key="2">
    <source>
        <dbReference type="EMBL" id="KAE8296009.1"/>
    </source>
</evidence>
<protein>
    <submittedName>
        <fullName evidence="2">General transcription factor II-I repeat domain-containing protein 2</fullName>
    </submittedName>
</protein>
<dbReference type="SUPFAM" id="SSF53098">
    <property type="entry name" value="Ribonuclease H-like"/>
    <property type="match status" value="1"/>
</dbReference>
<dbReference type="AlphaFoldDB" id="A0A6G0IWW2"/>
<keyword evidence="3" id="KW-1185">Reference proteome</keyword>
<dbReference type="InterPro" id="IPR012337">
    <property type="entry name" value="RNaseH-like_sf"/>
</dbReference>
<name>A0A6G0IWW2_LARCR</name>
<feature type="coiled-coil region" evidence="1">
    <location>
        <begin position="404"/>
        <end position="431"/>
    </location>
</feature>
<dbReference type="PANTHER" id="PTHR45913:SF11">
    <property type="entry name" value="EPM2A-INTERACTING PROTEIN 1"/>
    <property type="match status" value="1"/>
</dbReference>
<evidence type="ECO:0000313" key="3">
    <source>
        <dbReference type="Proteomes" id="UP000424527"/>
    </source>
</evidence>
<organism evidence="2 3">
    <name type="scientific">Larimichthys crocea</name>
    <name type="common">Large yellow croaker</name>
    <name type="synonym">Pseudosciaena crocea</name>
    <dbReference type="NCBI Taxonomy" id="215358"/>
    <lineage>
        <taxon>Eukaryota</taxon>
        <taxon>Metazoa</taxon>
        <taxon>Chordata</taxon>
        <taxon>Craniata</taxon>
        <taxon>Vertebrata</taxon>
        <taxon>Euteleostomi</taxon>
        <taxon>Actinopterygii</taxon>
        <taxon>Neopterygii</taxon>
        <taxon>Teleostei</taxon>
        <taxon>Neoteleostei</taxon>
        <taxon>Acanthomorphata</taxon>
        <taxon>Eupercaria</taxon>
        <taxon>Sciaenidae</taxon>
        <taxon>Larimichthys</taxon>
    </lineage>
</organism>
<reference evidence="2 3" key="1">
    <citation type="submission" date="2019-07" db="EMBL/GenBank/DDBJ databases">
        <title>Chromosome genome assembly for large yellow croaker.</title>
        <authorList>
            <person name="Xiao S."/>
        </authorList>
    </citation>
    <scope>NUCLEOTIDE SEQUENCE [LARGE SCALE GENOMIC DNA]</scope>
    <source>
        <strain evidence="2">JMULYC20181020</strain>
        <tissue evidence="2">Muscle</tissue>
    </source>
</reference>
<proteinExistence type="predicted"/>
<dbReference type="Proteomes" id="UP000424527">
    <property type="component" value="Unassembled WGS sequence"/>
</dbReference>
<sequence length="450" mass="51803">MREKMREKQAGELTVYHCIIHQEALCGKALKMDHIMSTVTQVVNFIKAKGLNHRQFKSFLEELGADHSDMPYHTEVRWLSRGKVAKRFFELREEICLFMESKGKDTTELRDEKFQCELAFLCDIMNHLDALNLQLQGRAHVITDMYYAVRAFRTKLRLWESQMQQGNLAHFLCCQVMKEQTATAVMPFAQFAEKLILLGAEFTRRFADFEAQKCRFELLSNPFAFDVNNAPSNLQMELIELQCNDTLKSKYDSVGAAQFPPYLPDTLPELRAQAAQMLSMFGSTYLCEQLFSLMKMNKTPHRSRLTDEHLHSVLRISSAQSLTPEIDALAYFNSSLFNYLDTSLPYFEKMDSPSKLPTLSPYREVEAIQQACQLLCSACEDQTVSRPEFIELTQEHSMMVTTLAIRMAEQKKEMKQKLKLLRRKRVDLLAAIKAATVDNLDNLDIHSASP</sequence>